<dbReference type="Pfam" id="PF06963">
    <property type="entry name" value="FPN1"/>
    <property type="match status" value="1"/>
</dbReference>
<feature type="transmembrane region" description="Helical" evidence="7">
    <location>
        <begin position="340"/>
        <end position="359"/>
    </location>
</feature>
<evidence type="ECO:0000256" key="2">
    <source>
        <dbReference type="ARBA" id="ARBA00006279"/>
    </source>
</evidence>
<name>A0AAQ3Q2J2_9LILI</name>
<keyword evidence="7" id="KW-0406">Ion transport</keyword>
<evidence type="ECO:0000313" key="8">
    <source>
        <dbReference type="EMBL" id="WOK96075.1"/>
    </source>
</evidence>
<evidence type="ECO:0000256" key="7">
    <source>
        <dbReference type="RuleBase" id="RU365065"/>
    </source>
</evidence>
<keyword evidence="5 7" id="KW-1133">Transmembrane helix</keyword>
<feature type="transmembrane region" description="Helical" evidence="7">
    <location>
        <begin position="440"/>
        <end position="458"/>
    </location>
</feature>
<evidence type="ECO:0000313" key="9">
    <source>
        <dbReference type="Proteomes" id="UP001327560"/>
    </source>
</evidence>
<sequence>MPFVHLSSEILSSELQLLTEESYTTNLLAALPIISKEEQDALAATPAHPSSLIALYVSFFVGNLSEHLWDLTWPASVAMLHPSLLPVAVVSFFTKFAVLIGGPLIGNLMDSLPRIPSYHRLNLVQTVAQLISAAMIIYALKTVRHSTISSFLLQPWFLVLVGATAAEKLASLALGVSMERDWIVMLSGINRPIALAQANAMFSRVDLLCEVAGASLFGFLLSKHGPATCIKLACALSICTLPLMIILGHLINGLSSGVLDRSFPQTWDKPLTSSSPFNMKKIVEIGLNAIRHGWMEYKQQPVLPASVAYVLLCFNIALAPGAMMTAFLMHHGIAPSAIGAFGGLSAFMGVAATFLSANLVRKLGILKAGAAGLILQSLFLTLALAVYWSGSISMPGPLFLFLSLIVLSRLGHMSYSIASIQILQTGIPSTKANLVGTMELSIASLAELVMLGVAIVASDVRHFGFLAMLSVSSVIGATWIFCQWLANPTVERSLFAYDPDF</sequence>
<evidence type="ECO:0000256" key="3">
    <source>
        <dbReference type="ARBA" id="ARBA00022448"/>
    </source>
</evidence>
<dbReference type="GO" id="GO:0005381">
    <property type="term" value="F:iron ion transmembrane transporter activity"/>
    <property type="evidence" value="ECO:0007669"/>
    <property type="project" value="UniProtKB-UniRule"/>
</dbReference>
<comment type="function">
    <text evidence="7">May be involved in iron transport and iron homeostasis.</text>
</comment>
<comment type="caution">
    <text evidence="7">Lacks conserved residue(s) required for the propagation of feature annotation.</text>
</comment>
<organism evidence="8 9">
    <name type="scientific">Canna indica</name>
    <name type="common">Indian-shot</name>
    <dbReference type="NCBI Taxonomy" id="4628"/>
    <lineage>
        <taxon>Eukaryota</taxon>
        <taxon>Viridiplantae</taxon>
        <taxon>Streptophyta</taxon>
        <taxon>Embryophyta</taxon>
        <taxon>Tracheophyta</taxon>
        <taxon>Spermatophyta</taxon>
        <taxon>Magnoliopsida</taxon>
        <taxon>Liliopsida</taxon>
        <taxon>Zingiberales</taxon>
        <taxon>Cannaceae</taxon>
        <taxon>Canna</taxon>
    </lineage>
</organism>
<protein>
    <recommendedName>
        <fullName evidence="7">Solute carrier family 40 member</fullName>
    </recommendedName>
</protein>
<comment type="subcellular location">
    <subcellularLocation>
        <location evidence="1 7">Membrane</location>
        <topology evidence="1 7">Multi-pass membrane protein</topology>
    </subcellularLocation>
</comment>
<comment type="similarity">
    <text evidence="2 7">Belongs to the ferroportin (FP) (TC 2.A.100) family. SLC40A subfamily.</text>
</comment>
<reference evidence="8 9" key="1">
    <citation type="submission" date="2023-10" db="EMBL/GenBank/DDBJ databases">
        <title>Chromosome-scale genome assembly provides insights into flower coloration mechanisms of Canna indica.</title>
        <authorList>
            <person name="Li C."/>
        </authorList>
    </citation>
    <scope>NUCLEOTIDE SEQUENCE [LARGE SCALE GENOMIC DNA]</scope>
    <source>
        <tissue evidence="8">Flower</tissue>
    </source>
</reference>
<feature type="transmembrane region" description="Helical" evidence="7">
    <location>
        <begin position="399"/>
        <end position="420"/>
    </location>
</feature>
<dbReference type="PANTHER" id="PTHR11660:SF51">
    <property type="entry name" value="SOLUTE CARRIER FAMILY 40 MEMBER 3, CHLOROPLASTIC"/>
    <property type="match status" value="1"/>
</dbReference>
<dbReference type="Proteomes" id="UP001327560">
    <property type="component" value="Chromosome 2"/>
</dbReference>
<keyword evidence="4 7" id="KW-0812">Transmembrane</keyword>
<dbReference type="EMBL" id="CP136891">
    <property type="protein sequence ID" value="WOK96075.1"/>
    <property type="molecule type" value="Genomic_DNA"/>
</dbReference>
<keyword evidence="3 7" id="KW-0813">Transport</keyword>
<dbReference type="InterPro" id="IPR036259">
    <property type="entry name" value="MFS_trans_sf"/>
</dbReference>
<feature type="transmembrane region" description="Helical" evidence="7">
    <location>
        <begin position="465"/>
        <end position="486"/>
    </location>
</feature>
<evidence type="ECO:0000256" key="4">
    <source>
        <dbReference type="ARBA" id="ARBA00022692"/>
    </source>
</evidence>
<dbReference type="SUPFAM" id="SSF103473">
    <property type="entry name" value="MFS general substrate transporter"/>
    <property type="match status" value="1"/>
</dbReference>
<proteinExistence type="inferred from homology"/>
<dbReference type="AlphaFoldDB" id="A0AAQ3Q2J2"/>
<dbReference type="PANTHER" id="PTHR11660">
    <property type="entry name" value="SOLUTE CARRIER FAMILY 40 MEMBER"/>
    <property type="match status" value="1"/>
</dbReference>
<feature type="transmembrane region" description="Helical" evidence="7">
    <location>
        <begin position="84"/>
        <end position="109"/>
    </location>
</feature>
<keyword evidence="9" id="KW-1185">Reference proteome</keyword>
<feature type="transmembrane region" description="Helical" evidence="7">
    <location>
        <begin position="152"/>
        <end position="176"/>
    </location>
</feature>
<evidence type="ECO:0000256" key="1">
    <source>
        <dbReference type="ARBA" id="ARBA00004141"/>
    </source>
</evidence>
<feature type="transmembrane region" description="Helical" evidence="7">
    <location>
        <begin position="365"/>
        <end position="387"/>
    </location>
</feature>
<dbReference type="GO" id="GO:0016020">
    <property type="term" value="C:membrane"/>
    <property type="evidence" value="ECO:0007669"/>
    <property type="project" value="UniProtKB-SubCell"/>
</dbReference>
<gene>
    <name evidence="8" type="ORF">Cni_G04782</name>
</gene>
<evidence type="ECO:0000256" key="5">
    <source>
        <dbReference type="ARBA" id="ARBA00022989"/>
    </source>
</evidence>
<accession>A0AAQ3Q2J2</accession>
<keyword evidence="6 7" id="KW-0472">Membrane</keyword>
<dbReference type="InterPro" id="IPR009716">
    <property type="entry name" value="Ferroportin-1"/>
</dbReference>
<feature type="transmembrane region" description="Helical" evidence="7">
    <location>
        <begin position="121"/>
        <end position="140"/>
    </location>
</feature>
<feature type="transmembrane region" description="Helical" evidence="7">
    <location>
        <begin position="307"/>
        <end position="328"/>
    </location>
</feature>
<evidence type="ECO:0000256" key="6">
    <source>
        <dbReference type="ARBA" id="ARBA00023136"/>
    </source>
</evidence>